<feature type="active site" description="Charge relay system" evidence="5">
    <location>
        <position position="276"/>
    </location>
</feature>
<dbReference type="InterPro" id="IPR050131">
    <property type="entry name" value="Peptidase_S8_subtilisin-like"/>
</dbReference>
<evidence type="ECO:0000256" key="6">
    <source>
        <dbReference type="RuleBase" id="RU003355"/>
    </source>
</evidence>
<gene>
    <name evidence="9" type="ORF">ODE01S_16600</name>
</gene>
<dbReference type="InterPro" id="IPR035986">
    <property type="entry name" value="PKD_dom_sf"/>
</dbReference>
<dbReference type="RefSeq" id="WP_147147786.1">
    <property type="nucleotide sequence ID" value="NZ_BJXN01000011.1"/>
</dbReference>
<protein>
    <submittedName>
        <fullName evidence="9">Serine protease</fullName>
    </submittedName>
</protein>
<keyword evidence="3 5" id="KW-0378">Hydrolase</keyword>
<dbReference type="GO" id="GO:0006508">
    <property type="term" value="P:proteolysis"/>
    <property type="evidence" value="ECO:0007669"/>
    <property type="project" value="UniProtKB-KW"/>
</dbReference>
<evidence type="ECO:0000256" key="5">
    <source>
        <dbReference type="PROSITE-ProRule" id="PRU01240"/>
    </source>
</evidence>
<dbReference type="SUPFAM" id="SSF52743">
    <property type="entry name" value="Subtilisin-like"/>
    <property type="match status" value="1"/>
</dbReference>
<keyword evidence="7" id="KW-0732">Signal</keyword>
<dbReference type="Gene3D" id="3.40.50.200">
    <property type="entry name" value="Peptidase S8/S53 domain"/>
    <property type="match status" value="1"/>
</dbReference>
<keyword evidence="4 5" id="KW-0720">Serine protease</keyword>
<keyword evidence="2 5" id="KW-0645">Protease</keyword>
<evidence type="ECO:0000256" key="2">
    <source>
        <dbReference type="ARBA" id="ARBA00022670"/>
    </source>
</evidence>
<dbReference type="InterPro" id="IPR013783">
    <property type="entry name" value="Ig-like_fold"/>
</dbReference>
<evidence type="ECO:0000313" key="9">
    <source>
        <dbReference type="EMBL" id="GEM90226.1"/>
    </source>
</evidence>
<feature type="signal peptide" evidence="7">
    <location>
        <begin position="1"/>
        <end position="17"/>
    </location>
</feature>
<dbReference type="PROSITE" id="PS51892">
    <property type="entry name" value="SUBTILASE"/>
    <property type="match status" value="1"/>
</dbReference>
<evidence type="ECO:0000256" key="3">
    <source>
        <dbReference type="ARBA" id="ARBA00022801"/>
    </source>
</evidence>
<sequence length="556" mass="57304">MYRKVGTALLFLLFVLAGCRINTPPEVVSFTAAPATGYAPLSVQFTVSALDPDGDTLSCTLNFGDGTTPAQFACNNLLTVLHNYDAGSFTATLTVSDGRGGTASASTQITATAPTPPADACPAPGSLSLALQAPAADEAPSGLGRFDGVAYVPGELLVLRPDGVTLQSAEVAALETELGLERLAAPGLDGWVRYRTEAGSEAAVARRILASGLGAYVQPNYRYKLLYTPNDPEYTTTFTTAYGSASQSLQYALMGVETAWDKLSPGGCRPVVGVIDSGVANDHLDLGDNVIFGYDFVNNDNDPYPVTGDDHGTLVASIIAAQTNNNLALAGISNNRAYIMPLQVFQGGTGTSSSIIDAINWARQRGAHILSMSLCLLNDSGTACADMTSNPDAATEAELQAAYNQGVVSLAASGNYNDNFVGYPASSQYTIAVGATDNSNPPNRAPFSNYGSALDVVAPGIAVPGALIPDNNSQAPSGAGDGTSFSTPYAAGVVALYISQYYAANNASALPTPDLVSTCLRSTALDIGDPGFDTTTGAGLVQANQVLDTTNTICYP</sequence>
<dbReference type="SUPFAM" id="SSF49299">
    <property type="entry name" value="PKD domain"/>
    <property type="match status" value="1"/>
</dbReference>
<feature type="chain" id="PRO_5021707699" evidence="7">
    <location>
        <begin position="18"/>
        <end position="556"/>
    </location>
</feature>
<reference evidence="9 10" key="1">
    <citation type="submission" date="2019-07" db="EMBL/GenBank/DDBJ databases">
        <title>Whole genome shotgun sequence of Oceanithermus desulfurans NBRC 100063.</title>
        <authorList>
            <person name="Hosoyama A."/>
            <person name="Uohara A."/>
            <person name="Ohji S."/>
            <person name="Ichikawa N."/>
        </authorList>
    </citation>
    <scope>NUCLEOTIDE SEQUENCE [LARGE SCALE GENOMIC DNA]</scope>
    <source>
        <strain evidence="9 10">NBRC 100063</strain>
    </source>
</reference>
<dbReference type="CDD" id="cd00146">
    <property type="entry name" value="PKD"/>
    <property type="match status" value="1"/>
</dbReference>
<dbReference type="PROSITE" id="PS51257">
    <property type="entry name" value="PROKAR_LIPOPROTEIN"/>
    <property type="match status" value="1"/>
</dbReference>
<accession>A0A511RN43</accession>
<evidence type="ECO:0000256" key="1">
    <source>
        <dbReference type="ARBA" id="ARBA00011073"/>
    </source>
</evidence>
<dbReference type="PROSITE" id="PS00138">
    <property type="entry name" value="SUBTILASE_SER"/>
    <property type="match status" value="1"/>
</dbReference>
<dbReference type="PROSITE" id="PS00137">
    <property type="entry name" value="SUBTILASE_HIS"/>
    <property type="match status" value="1"/>
</dbReference>
<name>A0A511RN43_9DEIN</name>
<dbReference type="InterPro" id="IPR022398">
    <property type="entry name" value="Peptidase_S8_His-AS"/>
</dbReference>
<evidence type="ECO:0000256" key="7">
    <source>
        <dbReference type="SAM" id="SignalP"/>
    </source>
</evidence>
<feature type="active site" description="Charge relay system" evidence="5">
    <location>
        <position position="311"/>
    </location>
</feature>
<dbReference type="Pfam" id="PF00082">
    <property type="entry name" value="Peptidase_S8"/>
    <property type="match status" value="1"/>
</dbReference>
<dbReference type="InterPro" id="IPR015500">
    <property type="entry name" value="Peptidase_S8_subtilisin-rel"/>
</dbReference>
<dbReference type="InterPro" id="IPR000209">
    <property type="entry name" value="Peptidase_S8/S53_dom"/>
</dbReference>
<evidence type="ECO:0000259" key="8">
    <source>
        <dbReference type="SMART" id="SM00089"/>
    </source>
</evidence>
<organism evidence="9 10">
    <name type="scientific">Oceanithermus desulfurans NBRC 100063</name>
    <dbReference type="NCBI Taxonomy" id="1227550"/>
    <lineage>
        <taxon>Bacteria</taxon>
        <taxon>Thermotogati</taxon>
        <taxon>Deinococcota</taxon>
        <taxon>Deinococci</taxon>
        <taxon>Thermales</taxon>
        <taxon>Thermaceae</taxon>
        <taxon>Oceanithermus</taxon>
    </lineage>
</organism>
<dbReference type="PRINTS" id="PR00723">
    <property type="entry name" value="SUBTILISIN"/>
</dbReference>
<dbReference type="Pfam" id="PF18911">
    <property type="entry name" value="PKD_4"/>
    <property type="match status" value="1"/>
</dbReference>
<comment type="similarity">
    <text evidence="1 5 6">Belongs to the peptidase S8 family.</text>
</comment>
<comment type="caution">
    <text evidence="9">The sequence shown here is derived from an EMBL/GenBank/DDBJ whole genome shotgun (WGS) entry which is preliminary data.</text>
</comment>
<dbReference type="Proteomes" id="UP000321827">
    <property type="component" value="Unassembled WGS sequence"/>
</dbReference>
<dbReference type="GO" id="GO:0004252">
    <property type="term" value="F:serine-type endopeptidase activity"/>
    <property type="evidence" value="ECO:0007669"/>
    <property type="project" value="UniProtKB-UniRule"/>
</dbReference>
<dbReference type="EMBL" id="BJXN01000011">
    <property type="protein sequence ID" value="GEM90226.1"/>
    <property type="molecule type" value="Genomic_DNA"/>
</dbReference>
<feature type="domain" description="PKD/Chitinase" evidence="8">
    <location>
        <begin position="27"/>
        <end position="114"/>
    </location>
</feature>
<dbReference type="OrthoDB" id="9798386at2"/>
<dbReference type="Gene3D" id="2.60.40.10">
    <property type="entry name" value="Immunoglobulins"/>
    <property type="match status" value="1"/>
</dbReference>
<dbReference type="AlphaFoldDB" id="A0A511RN43"/>
<dbReference type="InterPro" id="IPR023827">
    <property type="entry name" value="Peptidase_S8_Asp-AS"/>
</dbReference>
<evidence type="ECO:0000313" key="10">
    <source>
        <dbReference type="Proteomes" id="UP000321827"/>
    </source>
</evidence>
<proteinExistence type="inferred from homology"/>
<dbReference type="PANTHER" id="PTHR43806">
    <property type="entry name" value="PEPTIDASE S8"/>
    <property type="match status" value="1"/>
</dbReference>
<dbReference type="InterPro" id="IPR036852">
    <property type="entry name" value="Peptidase_S8/S53_dom_sf"/>
</dbReference>
<dbReference type="PROSITE" id="PS00136">
    <property type="entry name" value="SUBTILASE_ASP"/>
    <property type="match status" value="1"/>
</dbReference>
<dbReference type="PANTHER" id="PTHR43806:SF11">
    <property type="entry name" value="CEREVISIN-RELATED"/>
    <property type="match status" value="1"/>
</dbReference>
<evidence type="ECO:0000256" key="4">
    <source>
        <dbReference type="ARBA" id="ARBA00022825"/>
    </source>
</evidence>
<dbReference type="SMART" id="SM00089">
    <property type="entry name" value="PKD"/>
    <property type="match status" value="1"/>
</dbReference>
<dbReference type="InterPro" id="IPR000601">
    <property type="entry name" value="PKD_dom"/>
</dbReference>
<feature type="active site" description="Charge relay system" evidence="5">
    <location>
        <position position="484"/>
    </location>
</feature>
<dbReference type="InterPro" id="IPR022409">
    <property type="entry name" value="PKD/Chitinase_dom"/>
</dbReference>
<dbReference type="InterPro" id="IPR023828">
    <property type="entry name" value="Peptidase_S8_Ser-AS"/>
</dbReference>